<sequence length="254" mass="27909">MKAALNSFPPMEPGVSMSQLIGSGAGSEERRAVLDWLCYTFEGMLVPTPPSAAISQLPGYGSFLLLNTHAKRQAAFQTALHDKGLSKGGIAAFHGTPPHNIFNILCDGLNGNPVVYYSSEPAYSAWFISFRSQIAPGNPRVWVNNPQVCRGWSNSKFKDVAVMFGVEVAGSPPNPQNEEGTVNQHAAMVRYLFILPADKVQGVASLRYPVAVRFWRYGGWVRGELITNQMREAYWKIHDGSLISEIEDGVRAKH</sequence>
<gene>
    <name evidence="1" type="ORF">PG993_011472</name>
</gene>
<evidence type="ECO:0000313" key="1">
    <source>
        <dbReference type="EMBL" id="KAK8030181.1"/>
    </source>
</evidence>
<dbReference type="Proteomes" id="UP001444661">
    <property type="component" value="Unassembled WGS sequence"/>
</dbReference>
<dbReference type="EMBL" id="JAQQWK010000010">
    <property type="protein sequence ID" value="KAK8030181.1"/>
    <property type="molecule type" value="Genomic_DNA"/>
</dbReference>
<comment type="caution">
    <text evidence="1">The sequence shown here is derived from an EMBL/GenBank/DDBJ whole genome shotgun (WGS) entry which is preliminary data.</text>
</comment>
<accession>A0ABR1SEP8</accession>
<keyword evidence="2" id="KW-1185">Reference proteome</keyword>
<name>A0ABR1SEP8_9PEZI</name>
<proteinExistence type="predicted"/>
<dbReference type="SUPFAM" id="SSF56399">
    <property type="entry name" value="ADP-ribosylation"/>
    <property type="match status" value="1"/>
</dbReference>
<evidence type="ECO:0000313" key="2">
    <source>
        <dbReference type="Proteomes" id="UP001444661"/>
    </source>
</evidence>
<organism evidence="1 2">
    <name type="scientific">Apiospora rasikravindrae</name>
    <dbReference type="NCBI Taxonomy" id="990691"/>
    <lineage>
        <taxon>Eukaryota</taxon>
        <taxon>Fungi</taxon>
        <taxon>Dikarya</taxon>
        <taxon>Ascomycota</taxon>
        <taxon>Pezizomycotina</taxon>
        <taxon>Sordariomycetes</taxon>
        <taxon>Xylariomycetidae</taxon>
        <taxon>Amphisphaeriales</taxon>
        <taxon>Apiosporaceae</taxon>
        <taxon>Apiospora</taxon>
    </lineage>
</organism>
<protein>
    <submittedName>
        <fullName evidence="1">Uncharacterized protein</fullName>
    </submittedName>
</protein>
<reference evidence="1 2" key="1">
    <citation type="submission" date="2023-01" db="EMBL/GenBank/DDBJ databases">
        <title>Analysis of 21 Apiospora genomes using comparative genomics revels a genus with tremendous synthesis potential of carbohydrate active enzymes and secondary metabolites.</title>
        <authorList>
            <person name="Sorensen T."/>
        </authorList>
    </citation>
    <scope>NUCLEOTIDE SEQUENCE [LARGE SCALE GENOMIC DNA]</scope>
    <source>
        <strain evidence="1 2">CBS 33761</strain>
    </source>
</reference>